<dbReference type="GO" id="GO:0005524">
    <property type="term" value="F:ATP binding"/>
    <property type="evidence" value="ECO:0007669"/>
    <property type="project" value="UniProtKB-KW"/>
</dbReference>
<feature type="domain" description="Helicase ATP-binding" evidence="22">
    <location>
        <begin position="164"/>
        <end position="346"/>
    </location>
</feature>
<protein>
    <recommendedName>
        <fullName evidence="3">Dicer-like protein 1</fullName>
    </recommendedName>
</protein>
<evidence type="ECO:0000313" key="26">
    <source>
        <dbReference type="Proteomes" id="UP000664534"/>
    </source>
</evidence>
<dbReference type="EMBL" id="CAJPDT010000019">
    <property type="protein sequence ID" value="CAF9917657.1"/>
    <property type="molecule type" value="Genomic_DNA"/>
</dbReference>
<keyword evidence="10" id="KW-0862">Zinc</keyword>
<feature type="domain" description="RNase III" evidence="20">
    <location>
        <begin position="1093"/>
        <end position="1244"/>
    </location>
</feature>
<reference evidence="25" key="1">
    <citation type="submission" date="2021-03" db="EMBL/GenBank/DDBJ databases">
        <authorList>
            <person name="Tagirdzhanova G."/>
        </authorList>
    </citation>
    <scope>NUCLEOTIDE SEQUENCE</scope>
</reference>
<evidence type="ECO:0000256" key="3">
    <source>
        <dbReference type="ARBA" id="ARBA00020797"/>
    </source>
</evidence>
<dbReference type="Pfam" id="PF03368">
    <property type="entry name" value="Dicer_dimer"/>
    <property type="match status" value="1"/>
</dbReference>
<dbReference type="SMART" id="SM00535">
    <property type="entry name" value="RIBOc"/>
    <property type="match status" value="2"/>
</dbReference>
<sequence>MTTDFASSMAKFTFEELKGLGPAENLPAVPHTSEGASTDSLKRKAAQLSNPQVYKRAANPHEPKSEIGFPKVKDDSEQEASPGGSDSEDEQDAAPRPLNISERRKAQNSKFSAWLSKRAAKITNEEVQTIVDNANEENLSIRSLMAKQESTVIITDPREYQLELFEKAKKQNIIAVLDTGSGKTLIAVLLLKYMIDKELEDRAAGKKRRISFFLVDCVTLVFQQFAVLERNLDQKIERFCGEMGCDLWVKETWTKHFSENEVIVCTAEILNQCLMHSFISIDDINLLIFDEAHHTKKNHAYARIIKDYYVTQDDPAKRPKVFGMTASPVDAREDVVQAAKQLEVMLHCQIATASDLSLLRMSISRPEESLAVYGRLDYAYDTPLCSTLKAKFGKIEALAKFFRNAREATSQLGEWCADRLWRFVLDEEQALKVERKMERKFNRDARNHPVEILDAELAQLKEAKEAVQNWTFADPDVSGNNSLSPKVLLLHQYLSLIFEKPCDTKCIIFVKHRHVARLLTQLFSRIGTSNLRMDLLIGSRTSDVGDISFSFRQQVLTLMKFKKGDINCLVATSIAEEGLDIPDCNLIIRFDLYDTLIQYIQSRGRARHANSRVPIPFLEYIHMVEQDNRMHLQAVDDVRQGEAVMRRFCEALPADRLLQGDDYKLETALVKEKSHRKYVEPETGATLTYASSLVVLAHFVGCLPHRDEDFTHKATYCMSVENKKFVCEVILPESSPIHSATGRPSARKAIARRSAAFEACLLLRKSDHLDKNLIPTYHKTLPHMRNAHLALNMGKTHSYNMKIKPGLWERTRGSLPSELFLTILSLKTPENLGRPCQPLALLTRTPLRDIPPFPLHLQVGKVSQLLCTSILTSLDVSSTALTELNEFTLRIYYDIFNKRFEVNVPQMSYWLAPIVKSWKPSRRCDPPNELIDWAVLARVSKYSDTPWTVETPHAEIIDRYLVDKWTGGNRFYSLEIKSDLKPSDPVPEGTAKAKCMDSIINYTTSYLYKNSKLKVKWEDDQPVILAHKILHRLNLLDEITEKEKGVNTTAYLCPQPLKISALPTTVVAMAYLFPPSISRIESYLIALEACDLLGLAVKPALALEAVTKDSDNTDEHRNEQIHLQRGMGKNYERLEFIGDCFLKMATSISVFCKSPEENEYAYHVKRMLMICNKNLFNTATFLHLQEYIRSVSFSRRTWYPQGIKLLEGRGFNKAGEVTSQHSLGDKTIADVCEALIGAALLSHDSMDMAVKAVTTLVSNPNHDVTQWDEYYRLYSLPRYQTSQATASQLNLAMQVEQVHNYRFKYPRLLRSAFIHPSYPFAEENIPCYQRLEFLGDSLLDMASISFLFHRYPDRDPQWLTEHKMAMVSNKFLAAVSVKLGFHRHLRSHGSIIESQNREYVQDLEEVEKEANGARDYWTLTKTAPKALSDVVESFIGALFVDSEFDYREVERFFTEHIRWFFEDMTIYDTYANNHPTTYLHNLLTLSFGCTNYRIMASEVPAIVPGGHPTAIAAVMLHDEIVAEGTASSGKNAKVKASSQALKLLQGMAPFEYRHTYGCNCEGKEQDWVGRGGDGVGMAGQLRRGRWDDKEDELLRAKIAKEVEAQLKRGGL</sequence>
<dbReference type="SUPFAM" id="SSF52540">
    <property type="entry name" value="P-loop containing nucleoside triphosphate hydrolases"/>
    <property type="match status" value="1"/>
</dbReference>
<keyword evidence="4" id="KW-0930">Antiviral protein</keyword>
<dbReference type="GO" id="GO:0005737">
    <property type="term" value="C:cytoplasm"/>
    <property type="evidence" value="ECO:0007669"/>
    <property type="project" value="TreeGrafter"/>
</dbReference>
<accession>A0A8H3F7W7</accession>
<dbReference type="PROSITE" id="PS50821">
    <property type="entry name" value="PAZ"/>
    <property type="match status" value="1"/>
</dbReference>
<keyword evidence="15" id="KW-0464">Manganese</keyword>
<evidence type="ECO:0000256" key="11">
    <source>
        <dbReference type="ARBA" id="ARBA00022840"/>
    </source>
</evidence>
<dbReference type="InterPro" id="IPR003100">
    <property type="entry name" value="PAZ_dom"/>
</dbReference>
<evidence type="ECO:0000259" key="24">
    <source>
        <dbReference type="PROSITE" id="PS51327"/>
    </source>
</evidence>
<evidence type="ECO:0000256" key="10">
    <source>
        <dbReference type="ARBA" id="ARBA00022833"/>
    </source>
</evidence>
<evidence type="ECO:0000256" key="7">
    <source>
        <dbReference type="ARBA" id="ARBA00022741"/>
    </source>
</evidence>
<feature type="domain" description="RNase III" evidence="20">
    <location>
        <begin position="1292"/>
        <end position="1443"/>
    </location>
</feature>
<dbReference type="GO" id="GO:0005634">
    <property type="term" value="C:nucleus"/>
    <property type="evidence" value="ECO:0007669"/>
    <property type="project" value="TreeGrafter"/>
</dbReference>
<evidence type="ECO:0000256" key="9">
    <source>
        <dbReference type="ARBA" id="ARBA00022806"/>
    </source>
</evidence>
<dbReference type="GO" id="GO:0046872">
    <property type="term" value="F:metal ion binding"/>
    <property type="evidence" value="ECO:0007669"/>
    <property type="project" value="UniProtKB-KW"/>
</dbReference>
<comment type="caution">
    <text evidence="25">The sequence shown here is derived from an EMBL/GenBank/DDBJ whole genome shotgun (WGS) entry which is preliminary data.</text>
</comment>
<keyword evidence="12" id="KW-0460">Magnesium</keyword>
<evidence type="ECO:0000256" key="13">
    <source>
        <dbReference type="ARBA" id="ARBA00022884"/>
    </source>
</evidence>
<evidence type="ECO:0000256" key="2">
    <source>
        <dbReference type="ARBA" id="ARBA00001946"/>
    </source>
</evidence>
<dbReference type="PANTHER" id="PTHR14950:SF62">
    <property type="entry name" value="DICER-LIKE PROTEIN 1"/>
    <property type="match status" value="1"/>
</dbReference>
<dbReference type="SMART" id="SM00487">
    <property type="entry name" value="DEXDc"/>
    <property type="match status" value="1"/>
</dbReference>
<evidence type="ECO:0000256" key="4">
    <source>
        <dbReference type="ARBA" id="ARBA00022721"/>
    </source>
</evidence>
<dbReference type="InterPro" id="IPR014720">
    <property type="entry name" value="dsRBD_dom"/>
</dbReference>
<keyword evidence="5" id="KW-0479">Metal-binding</keyword>
<keyword evidence="6" id="KW-0677">Repeat</keyword>
<dbReference type="PROSITE" id="PS51192">
    <property type="entry name" value="HELICASE_ATP_BIND_1"/>
    <property type="match status" value="1"/>
</dbReference>
<dbReference type="InterPro" id="IPR014001">
    <property type="entry name" value="Helicase_ATP-bd"/>
</dbReference>
<dbReference type="Pfam" id="PF04851">
    <property type="entry name" value="ResIII"/>
    <property type="match status" value="1"/>
</dbReference>
<dbReference type="GO" id="GO:0004386">
    <property type="term" value="F:helicase activity"/>
    <property type="evidence" value="ECO:0007669"/>
    <property type="project" value="UniProtKB-KW"/>
</dbReference>
<feature type="domain" description="Helicase C-terminal" evidence="23">
    <location>
        <begin position="489"/>
        <end position="643"/>
    </location>
</feature>
<gene>
    <name evidence="25" type="primary">DCL1</name>
    <name evidence="25" type="ORF">IMSHALPRED_003712</name>
</gene>
<dbReference type="InterPro" id="IPR001650">
    <property type="entry name" value="Helicase_C-like"/>
</dbReference>
<dbReference type="PROSITE" id="PS50137">
    <property type="entry name" value="DS_RBD"/>
    <property type="match status" value="1"/>
</dbReference>
<keyword evidence="11" id="KW-0067">ATP-binding</keyword>
<evidence type="ECO:0000259" key="21">
    <source>
        <dbReference type="PROSITE" id="PS50821"/>
    </source>
</evidence>
<keyword evidence="8" id="KW-0378">Hydrolase</keyword>
<comment type="cofactor">
    <cofactor evidence="2">
        <name>Mg(2+)</name>
        <dbReference type="ChEBI" id="CHEBI:18420"/>
    </cofactor>
</comment>
<dbReference type="PROSITE" id="PS50142">
    <property type="entry name" value="RNASE_3_2"/>
    <property type="match status" value="2"/>
</dbReference>
<evidence type="ECO:0000259" key="19">
    <source>
        <dbReference type="PROSITE" id="PS50137"/>
    </source>
</evidence>
<feature type="domain" description="Dicer dsRNA-binding fold" evidence="24">
    <location>
        <begin position="692"/>
        <end position="783"/>
    </location>
</feature>
<keyword evidence="9" id="KW-0347">Helicase</keyword>
<dbReference type="InterPro" id="IPR006935">
    <property type="entry name" value="Helicase/UvrB_N"/>
</dbReference>
<organism evidence="25 26">
    <name type="scientific">Imshaugia aleurites</name>
    <dbReference type="NCBI Taxonomy" id="172621"/>
    <lineage>
        <taxon>Eukaryota</taxon>
        <taxon>Fungi</taxon>
        <taxon>Dikarya</taxon>
        <taxon>Ascomycota</taxon>
        <taxon>Pezizomycotina</taxon>
        <taxon>Lecanoromycetes</taxon>
        <taxon>OSLEUM clade</taxon>
        <taxon>Lecanoromycetidae</taxon>
        <taxon>Lecanorales</taxon>
        <taxon>Lecanorineae</taxon>
        <taxon>Parmeliaceae</taxon>
        <taxon>Imshaugia</taxon>
    </lineage>
</organism>
<feature type="domain" description="DRBM" evidence="19">
    <location>
        <begin position="1474"/>
        <end position="1546"/>
    </location>
</feature>
<dbReference type="CDD" id="cd00593">
    <property type="entry name" value="RIBOc"/>
    <property type="match status" value="2"/>
</dbReference>
<comment type="similarity">
    <text evidence="16 17">Belongs to the helicase family. Dicer subfamily.</text>
</comment>
<evidence type="ECO:0000259" key="23">
    <source>
        <dbReference type="PROSITE" id="PS51194"/>
    </source>
</evidence>
<evidence type="ECO:0000256" key="17">
    <source>
        <dbReference type="PROSITE-ProRule" id="PRU00657"/>
    </source>
</evidence>
<evidence type="ECO:0000256" key="8">
    <source>
        <dbReference type="ARBA" id="ARBA00022801"/>
    </source>
</evidence>
<evidence type="ECO:0000256" key="14">
    <source>
        <dbReference type="ARBA" id="ARBA00023118"/>
    </source>
</evidence>
<evidence type="ECO:0000256" key="1">
    <source>
        <dbReference type="ARBA" id="ARBA00001936"/>
    </source>
</evidence>
<keyword evidence="26" id="KW-1185">Reference proteome</keyword>
<dbReference type="PANTHER" id="PTHR14950">
    <property type="entry name" value="DICER-RELATED"/>
    <property type="match status" value="1"/>
</dbReference>
<dbReference type="Pfam" id="PF00636">
    <property type="entry name" value="Ribonuclease_3"/>
    <property type="match status" value="2"/>
</dbReference>
<dbReference type="GO" id="GO:0004525">
    <property type="term" value="F:ribonuclease III activity"/>
    <property type="evidence" value="ECO:0007669"/>
    <property type="project" value="InterPro"/>
</dbReference>
<dbReference type="InterPro" id="IPR036389">
    <property type="entry name" value="RNase_III_sf"/>
</dbReference>
<evidence type="ECO:0000313" key="25">
    <source>
        <dbReference type="EMBL" id="CAF9917657.1"/>
    </source>
</evidence>
<comment type="cofactor">
    <cofactor evidence="1">
        <name>Mn(2+)</name>
        <dbReference type="ChEBI" id="CHEBI:29035"/>
    </cofactor>
</comment>
<dbReference type="InterPro" id="IPR056755">
    <property type="entry name" value="DSRM_2"/>
</dbReference>
<dbReference type="Pfam" id="PF24995">
    <property type="entry name" value="DSRM_2"/>
    <property type="match status" value="1"/>
</dbReference>
<dbReference type="GO" id="GO:0003677">
    <property type="term" value="F:DNA binding"/>
    <property type="evidence" value="ECO:0007669"/>
    <property type="project" value="InterPro"/>
</dbReference>
<dbReference type="FunFam" id="3.40.50.300:FF:000628">
    <property type="entry name" value="Endoribonuclease Dicer"/>
    <property type="match status" value="1"/>
</dbReference>
<evidence type="ECO:0000256" key="6">
    <source>
        <dbReference type="ARBA" id="ARBA00022737"/>
    </source>
</evidence>
<keyword evidence="14" id="KW-0051">Antiviral defense</keyword>
<feature type="region of interest" description="Disordered" evidence="18">
    <location>
        <begin position="18"/>
        <end position="105"/>
    </location>
</feature>
<dbReference type="GO" id="GO:0051607">
    <property type="term" value="P:defense response to virus"/>
    <property type="evidence" value="ECO:0007669"/>
    <property type="project" value="UniProtKB-KW"/>
</dbReference>
<evidence type="ECO:0000256" key="16">
    <source>
        <dbReference type="ARBA" id="ARBA00035116"/>
    </source>
</evidence>
<proteinExistence type="inferred from homology"/>
<dbReference type="GO" id="GO:0050688">
    <property type="term" value="P:regulation of defense response to virus"/>
    <property type="evidence" value="ECO:0007669"/>
    <property type="project" value="UniProtKB-KW"/>
</dbReference>
<dbReference type="Proteomes" id="UP000664534">
    <property type="component" value="Unassembled WGS sequence"/>
</dbReference>
<dbReference type="InterPro" id="IPR000999">
    <property type="entry name" value="RNase_III_dom"/>
</dbReference>
<evidence type="ECO:0000256" key="15">
    <source>
        <dbReference type="ARBA" id="ARBA00023211"/>
    </source>
</evidence>
<dbReference type="InterPro" id="IPR038248">
    <property type="entry name" value="Dicer_dimer_sf"/>
</dbReference>
<dbReference type="Gene3D" id="3.40.50.300">
    <property type="entry name" value="P-loop containing nucleotide triphosphate hydrolases"/>
    <property type="match status" value="2"/>
</dbReference>
<dbReference type="GO" id="GO:0003723">
    <property type="term" value="F:RNA binding"/>
    <property type="evidence" value="ECO:0007669"/>
    <property type="project" value="UniProtKB-UniRule"/>
</dbReference>
<dbReference type="InterPro" id="IPR027417">
    <property type="entry name" value="P-loop_NTPase"/>
</dbReference>
<feature type="compositionally biased region" description="Basic and acidic residues" evidence="18">
    <location>
        <begin position="59"/>
        <end position="75"/>
    </location>
</feature>
<dbReference type="Pfam" id="PF00271">
    <property type="entry name" value="Helicase_C"/>
    <property type="match status" value="1"/>
</dbReference>
<dbReference type="InterPro" id="IPR005034">
    <property type="entry name" value="Dicer_dimerisation"/>
</dbReference>
<dbReference type="PROSITE" id="PS51194">
    <property type="entry name" value="HELICASE_CTER"/>
    <property type="match status" value="1"/>
</dbReference>
<dbReference type="Gene3D" id="3.30.160.380">
    <property type="entry name" value="Dicer dimerisation domain"/>
    <property type="match status" value="1"/>
</dbReference>
<dbReference type="SMART" id="SM00490">
    <property type="entry name" value="HELICc"/>
    <property type="match status" value="1"/>
</dbReference>
<evidence type="ECO:0000259" key="22">
    <source>
        <dbReference type="PROSITE" id="PS51192"/>
    </source>
</evidence>
<keyword evidence="13 17" id="KW-0694">RNA-binding</keyword>
<evidence type="ECO:0000259" key="20">
    <source>
        <dbReference type="PROSITE" id="PS50142"/>
    </source>
</evidence>
<dbReference type="SUPFAM" id="SSF69065">
    <property type="entry name" value="RNase III domain-like"/>
    <property type="match status" value="2"/>
</dbReference>
<dbReference type="FunFam" id="1.10.1520.10:FF:000015">
    <property type="entry name" value="Dicer-like protein 1"/>
    <property type="match status" value="1"/>
</dbReference>
<dbReference type="PROSITE" id="PS00517">
    <property type="entry name" value="RNASE_3_1"/>
    <property type="match status" value="1"/>
</dbReference>
<evidence type="ECO:0000256" key="5">
    <source>
        <dbReference type="ARBA" id="ARBA00022723"/>
    </source>
</evidence>
<dbReference type="PROSITE" id="PS51327">
    <property type="entry name" value="DICER_DSRBF"/>
    <property type="match status" value="1"/>
</dbReference>
<evidence type="ECO:0000256" key="18">
    <source>
        <dbReference type="SAM" id="MobiDB-lite"/>
    </source>
</evidence>
<dbReference type="Gene3D" id="1.10.1520.10">
    <property type="entry name" value="Ribonuclease III domain"/>
    <property type="match status" value="2"/>
</dbReference>
<feature type="domain" description="PAZ" evidence="21">
    <location>
        <begin position="934"/>
        <end position="1061"/>
    </location>
</feature>
<keyword evidence="7" id="KW-0547">Nucleotide-binding</keyword>
<dbReference type="OrthoDB" id="416741at2759"/>
<evidence type="ECO:0000256" key="12">
    <source>
        <dbReference type="ARBA" id="ARBA00022842"/>
    </source>
</evidence>
<name>A0A8H3F7W7_9LECA</name>
<dbReference type="CDD" id="cd18034">
    <property type="entry name" value="DEXHc_dicer"/>
    <property type="match status" value="1"/>
</dbReference>
<dbReference type="GO" id="GO:0030422">
    <property type="term" value="P:siRNA processing"/>
    <property type="evidence" value="ECO:0007669"/>
    <property type="project" value="TreeGrafter"/>
</dbReference>